<gene>
    <name evidence="2" type="ORF">V0U79_06285</name>
</gene>
<dbReference type="InterPro" id="IPR012038">
    <property type="entry name" value="UCP009471"/>
</dbReference>
<evidence type="ECO:0000313" key="3">
    <source>
        <dbReference type="Proteomes" id="UP001354971"/>
    </source>
</evidence>
<feature type="domain" description="DUF1214" evidence="1">
    <location>
        <begin position="73"/>
        <end position="174"/>
    </location>
</feature>
<dbReference type="SUPFAM" id="SSF160935">
    <property type="entry name" value="VPA0735-like"/>
    <property type="match status" value="1"/>
</dbReference>
<keyword evidence="3" id="KW-1185">Reference proteome</keyword>
<dbReference type="PIRSF" id="PIRSF009471">
    <property type="entry name" value="UCP009471"/>
    <property type="match status" value="1"/>
</dbReference>
<dbReference type="RefSeq" id="WP_330198627.1">
    <property type="nucleotide sequence ID" value="NZ_JAZDRP010000003.1"/>
</dbReference>
<comment type="caution">
    <text evidence="2">The sequence shown here is derived from an EMBL/GenBank/DDBJ whole genome shotgun (WGS) entry which is preliminary data.</text>
</comment>
<name>A0ABU7LPX1_9PROT</name>
<evidence type="ECO:0000259" key="1">
    <source>
        <dbReference type="Pfam" id="PF06742"/>
    </source>
</evidence>
<dbReference type="PANTHER" id="PTHR36509">
    <property type="entry name" value="BLL3101 PROTEIN"/>
    <property type="match status" value="1"/>
</dbReference>
<dbReference type="PANTHER" id="PTHR36509:SF2">
    <property type="entry name" value="BLL3101 PROTEIN"/>
    <property type="match status" value="1"/>
</dbReference>
<accession>A0ABU7LPX1</accession>
<protein>
    <submittedName>
        <fullName evidence="2">DUF1214 domain-containing protein</fullName>
    </submittedName>
</protein>
<evidence type="ECO:0000313" key="2">
    <source>
        <dbReference type="EMBL" id="MEE2525968.1"/>
    </source>
</evidence>
<dbReference type="Proteomes" id="UP001354971">
    <property type="component" value="Unassembled WGS sequence"/>
</dbReference>
<reference evidence="2 3" key="1">
    <citation type="submission" date="2024-01" db="EMBL/GenBank/DDBJ databases">
        <title>Hyphobacterium bacterium isolated from marine sediment.</title>
        <authorList>
            <person name="Zhao S."/>
        </authorList>
    </citation>
    <scope>NUCLEOTIDE SEQUENCE [LARGE SCALE GENOMIC DNA]</scope>
    <source>
        <strain evidence="3">HN65</strain>
    </source>
</reference>
<dbReference type="Pfam" id="PF06742">
    <property type="entry name" value="DUF1214"/>
    <property type="match status" value="1"/>
</dbReference>
<dbReference type="InterPro" id="IPR010621">
    <property type="entry name" value="DUF1214"/>
</dbReference>
<dbReference type="EMBL" id="JAZDRP010000003">
    <property type="protein sequence ID" value="MEE2525968.1"/>
    <property type="molecule type" value="Genomic_DNA"/>
</dbReference>
<dbReference type="Gene3D" id="2.60.120.600">
    <property type="entry name" value="Domain of unknown function DUF1214, C-terminal domain"/>
    <property type="match status" value="1"/>
</dbReference>
<sequence>MIRWLITLVLAVLTGFGSAVWLGGWTPLDPPGLFRSIEINDWTSDPAIGSETADPYTRAYVARRGLLGLRREEATYYIRAVDDGGAPLREDCAYVIEGEVPDVRWWSVTLYAGDYFLAQNGDDAHSIDASRATIGEDGRWRATIQDTDPQDGSVWISSRNAGNFDLLLRLYNASEAVLETPETALTVPDVIRLGCRGEGAS</sequence>
<proteinExistence type="predicted"/>
<dbReference type="InterPro" id="IPR037049">
    <property type="entry name" value="DUF1214_C_sf"/>
</dbReference>
<organism evidence="2 3">
    <name type="scientific">Hyphobacterium lacteum</name>
    <dbReference type="NCBI Taxonomy" id="3116575"/>
    <lineage>
        <taxon>Bacteria</taxon>
        <taxon>Pseudomonadati</taxon>
        <taxon>Pseudomonadota</taxon>
        <taxon>Alphaproteobacteria</taxon>
        <taxon>Maricaulales</taxon>
        <taxon>Maricaulaceae</taxon>
        <taxon>Hyphobacterium</taxon>
    </lineage>
</organism>